<dbReference type="InterPro" id="IPR001091">
    <property type="entry name" value="RM_Methyltransferase"/>
</dbReference>
<evidence type="ECO:0000313" key="12">
    <source>
        <dbReference type="Proteomes" id="UP000237684"/>
    </source>
</evidence>
<protein>
    <recommendedName>
        <fullName evidence="8">Methyltransferase</fullName>
        <ecNumber evidence="8">2.1.1.-</ecNumber>
    </recommendedName>
</protein>
<evidence type="ECO:0000259" key="10">
    <source>
        <dbReference type="Pfam" id="PF01555"/>
    </source>
</evidence>
<dbReference type="Gene3D" id="2.40.50.90">
    <property type="match status" value="1"/>
</dbReference>
<evidence type="ECO:0000256" key="1">
    <source>
        <dbReference type="ARBA" id="ARBA00010203"/>
    </source>
</evidence>
<sequence length="414" mass="47476">MNDSISARIYRGDARDLSDLRDGEVNLVVTSPPYWQIKDYDSDQQIGYGQSLHQYLFDLEKVWKECFRVLQSGRRLCINIGDQFARTEVYGRYKVIPLHCEMVSMCQSLGFDYMGSIIWQKKTTLNTSGGAVIMGSFPHPPNGVVELDYEHILLFKKPGDTAKIENEIKARSALTKEEWKTYFAGHWNFGGARQLVHEATFPDELPRRLIKMFSFAEETILDPFLGSGTTAKVALELNRSAVGFELNDDYMALIREKVCPSQIAFDAPRVEWLESGAPQISNSESNYRPHVEDARPIRDDKAERATRESEPLYKVAAVVNERTLRLESGRELSLLGVEIPDLQREAARGYLEKWVRGKQVFVRFDKDNSLENQAYFLLKNKIFINRKMIESGLATASNHQHKYREKFIKAQKSV</sequence>
<keyword evidence="5" id="KW-0680">Restriction system</keyword>
<evidence type="ECO:0000313" key="11">
    <source>
        <dbReference type="EMBL" id="PQV65153.1"/>
    </source>
</evidence>
<dbReference type="InterPro" id="IPR035437">
    <property type="entry name" value="SNase_OB-fold_sf"/>
</dbReference>
<name>A0A2S8SWI1_9BACT</name>
<dbReference type="Proteomes" id="UP000237684">
    <property type="component" value="Unassembled WGS sequence"/>
</dbReference>
<dbReference type="InterPro" id="IPR029063">
    <property type="entry name" value="SAM-dependent_MTases_sf"/>
</dbReference>
<evidence type="ECO:0000256" key="6">
    <source>
        <dbReference type="ARBA" id="ARBA00023125"/>
    </source>
</evidence>
<evidence type="ECO:0000256" key="8">
    <source>
        <dbReference type="RuleBase" id="RU362026"/>
    </source>
</evidence>
<dbReference type="SUPFAM" id="SSF53335">
    <property type="entry name" value="S-adenosyl-L-methionine-dependent methyltransferases"/>
    <property type="match status" value="1"/>
</dbReference>
<reference evidence="11 12" key="1">
    <citation type="journal article" date="2018" name="Syst. Appl. Microbiol.">
        <title>Abditibacterium utsteinense sp. nov., the first cultivated member of candidate phylum FBP, isolated from ice-free Antarctic soil samples.</title>
        <authorList>
            <person name="Tahon G."/>
            <person name="Tytgat B."/>
            <person name="Lebbe L."/>
            <person name="Carlier A."/>
            <person name="Willems A."/>
        </authorList>
    </citation>
    <scope>NUCLEOTIDE SEQUENCE [LARGE SCALE GENOMIC DNA]</scope>
    <source>
        <strain evidence="11 12">LMG 29911</strain>
    </source>
</reference>
<evidence type="ECO:0000256" key="4">
    <source>
        <dbReference type="ARBA" id="ARBA00022691"/>
    </source>
</evidence>
<dbReference type="PRINTS" id="PR00508">
    <property type="entry name" value="S21N4MTFRASE"/>
</dbReference>
<dbReference type="SUPFAM" id="SSF50199">
    <property type="entry name" value="Staphylococcal nuclease"/>
    <property type="match status" value="1"/>
</dbReference>
<gene>
    <name evidence="11" type="ORF">B1R32_102161</name>
</gene>
<dbReference type="AlphaFoldDB" id="A0A2S8SWI1"/>
<evidence type="ECO:0000256" key="2">
    <source>
        <dbReference type="ARBA" id="ARBA00022603"/>
    </source>
</evidence>
<evidence type="ECO:0000256" key="5">
    <source>
        <dbReference type="ARBA" id="ARBA00022747"/>
    </source>
</evidence>
<proteinExistence type="inferred from homology"/>
<dbReference type="OrthoDB" id="9773571at2"/>
<dbReference type="Gene3D" id="3.40.50.150">
    <property type="entry name" value="Vaccinia Virus protein VP39"/>
    <property type="match status" value="1"/>
</dbReference>
<dbReference type="PROSITE" id="PS00093">
    <property type="entry name" value="N4_MTASE"/>
    <property type="match status" value="1"/>
</dbReference>
<comment type="caution">
    <text evidence="11">The sequence shown here is derived from an EMBL/GenBank/DDBJ whole genome shotgun (WGS) entry which is preliminary data.</text>
</comment>
<evidence type="ECO:0000256" key="7">
    <source>
        <dbReference type="ARBA" id="ARBA00049120"/>
    </source>
</evidence>
<feature type="domain" description="DNA methylase N-4/N-6" evidence="10">
    <location>
        <begin position="25"/>
        <end position="255"/>
    </location>
</feature>
<feature type="compositionally biased region" description="Basic and acidic residues" evidence="9">
    <location>
        <begin position="287"/>
        <end position="304"/>
    </location>
</feature>
<evidence type="ECO:0000256" key="3">
    <source>
        <dbReference type="ARBA" id="ARBA00022679"/>
    </source>
</evidence>
<keyword evidence="2 11" id="KW-0489">Methyltransferase</keyword>
<dbReference type="RefSeq" id="WP_105482473.1">
    <property type="nucleotide sequence ID" value="NZ_NIGF01000002.1"/>
</dbReference>
<comment type="similarity">
    <text evidence="1">Belongs to the N(4)/N(6)-methyltransferase family. N(4) subfamily.</text>
</comment>
<dbReference type="GO" id="GO:0003677">
    <property type="term" value="F:DNA binding"/>
    <property type="evidence" value="ECO:0007669"/>
    <property type="project" value="UniProtKB-KW"/>
</dbReference>
<dbReference type="GO" id="GO:0015667">
    <property type="term" value="F:site-specific DNA-methyltransferase (cytosine-N4-specific) activity"/>
    <property type="evidence" value="ECO:0007669"/>
    <property type="project" value="UniProtKB-EC"/>
</dbReference>
<evidence type="ECO:0000256" key="9">
    <source>
        <dbReference type="SAM" id="MobiDB-lite"/>
    </source>
</evidence>
<keyword evidence="3" id="KW-0808">Transferase</keyword>
<dbReference type="EC" id="2.1.1.-" evidence="8"/>
<keyword evidence="4" id="KW-0949">S-adenosyl-L-methionine</keyword>
<dbReference type="GO" id="GO:0009307">
    <property type="term" value="P:DNA restriction-modification system"/>
    <property type="evidence" value="ECO:0007669"/>
    <property type="project" value="UniProtKB-KW"/>
</dbReference>
<accession>A0A2S8SWI1</accession>
<dbReference type="EMBL" id="NIGF01000002">
    <property type="protein sequence ID" value="PQV65153.1"/>
    <property type="molecule type" value="Genomic_DNA"/>
</dbReference>
<keyword evidence="12" id="KW-1185">Reference proteome</keyword>
<dbReference type="GO" id="GO:0008170">
    <property type="term" value="F:N-methyltransferase activity"/>
    <property type="evidence" value="ECO:0007669"/>
    <property type="project" value="InterPro"/>
</dbReference>
<dbReference type="InParanoid" id="A0A2S8SWI1"/>
<dbReference type="InterPro" id="IPR017985">
    <property type="entry name" value="MeTrfase_CN4_CS"/>
</dbReference>
<dbReference type="InterPro" id="IPR002941">
    <property type="entry name" value="DNA_methylase_N4/N6"/>
</dbReference>
<comment type="catalytic activity">
    <reaction evidence="7">
        <text>a 2'-deoxycytidine in DNA + S-adenosyl-L-methionine = an N(4)-methyl-2'-deoxycytidine in DNA + S-adenosyl-L-homocysteine + H(+)</text>
        <dbReference type="Rhea" id="RHEA:16857"/>
        <dbReference type="Rhea" id="RHEA-COMP:11369"/>
        <dbReference type="Rhea" id="RHEA-COMP:13674"/>
        <dbReference type="ChEBI" id="CHEBI:15378"/>
        <dbReference type="ChEBI" id="CHEBI:57856"/>
        <dbReference type="ChEBI" id="CHEBI:59789"/>
        <dbReference type="ChEBI" id="CHEBI:85452"/>
        <dbReference type="ChEBI" id="CHEBI:137933"/>
        <dbReference type="EC" id="2.1.1.113"/>
    </reaction>
</comment>
<feature type="region of interest" description="Disordered" evidence="9">
    <location>
        <begin position="283"/>
        <end position="304"/>
    </location>
</feature>
<keyword evidence="6" id="KW-0238">DNA-binding</keyword>
<dbReference type="GO" id="GO:0032259">
    <property type="term" value="P:methylation"/>
    <property type="evidence" value="ECO:0007669"/>
    <property type="project" value="UniProtKB-KW"/>
</dbReference>
<dbReference type="Pfam" id="PF01555">
    <property type="entry name" value="N6_N4_Mtase"/>
    <property type="match status" value="1"/>
</dbReference>
<organism evidence="11 12">
    <name type="scientific">Abditibacterium utsteinense</name>
    <dbReference type="NCBI Taxonomy" id="1960156"/>
    <lineage>
        <taxon>Bacteria</taxon>
        <taxon>Pseudomonadati</taxon>
        <taxon>Abditibacteriota</taxon>
        <taxon>Abditibacteriia</taxon>
        <taxon>Abditibacteriales</taxon>
        <taxon>Abditibacteriaceae</taxon>
        <taxon>Abditibacterium</taxon>
    </lineage>
</organism>